<feature type="binding site" evidence="3 4">
    <location>
        <position position="117"/>
    </location>
    <ligand>
        <name>Zn(2+)</name>
        <dbReference type="ChEBI" id="CHEBI:29105"/>
    </ligand>
</feature>
<dbReference type="EMBL" id="LBHB01000002">
    <property type="protein sequence ID" value="KLE34810.1"/>
    <property type="molecule type" value="Genomic_DNA"/>
</dbReference>
<evidence type="ECO:0000256" key="2">
    <source>
        <dbReference type="ARBA" id="ARBA00023027"/>
    </source>
</evidence>
<feature type="binding site" evidence="3">
    <location>
        <begin position="91"/>
        <end position="94"/>
    </location>
    <ligand>
        <name>NAD(+)</name>
        <dbReference type="ChEBI" id="CHEBI:57540"/>
    </ligand>
</feature>
<comment type="caution">
    <text evidence="6">The sequence shown here is derived from an EMBL/GenBank/DDBJ whole genome shotgun (WGS) entry which is preliminary data.</text>
</comment>
<dbReference type="InterPro" id="IPR026591">
    <property type="entry name" value="Sirtuin_cat_small_dom_sf"/>
</dbReference>
<keyword evidence="3 4" id="KW-0862">Zinc</keyword>
<dbReference type="InterPro" id="IPR026590">
    <property type="entry name" value="Ssirtuin_cat_dom"/>
</dbReference>
<dbReference type="InterPro" id="IPR027546">
    <property type="entry name" value="Sirtuin_class_III"/>
</dbReference>
<feature type="binding site" evidence="3">
    <location>
        <position position="219"/>
    </location>
    <ligand>
        <name>NAD(+)</name>
        <dbReference type="ChEBI" id="CHEBI:57540"/>
    </ligand>
</feature>
<evidence type="ECO:0000256" key="1">
    <source>
        <dbReference type="ARBA" id="ARBA00022679"/>
    </source>
</evidence>
<protein>
    <recommendedName>
        <fullName evidence="3">NAD-dependent protein deacylase</fullName>
        <ecNumber evidence="3">2.3.1.286</ecNumber>
    </recommendedName>
    <alternativeName>
        <fullName evidence="3">Regulatory protein SIR2 homolog</fullName>
    </alternativeName>
</protein>
<comment type="subcellular location">
    <subcellularLocation>
        <location evidence="3">Cytoplasm</location>
    </subcellularLocation>
</comment>
<dbReference type="PANTHER" id="PTHR11085:SF4">
    <property type="entry name" value="NAD-DEPENDENT PROTEIN DEACYLASE"/>
    <property type="match status" value="1"/>
</dbReference>
<feature type="binding site" evidence="3">
    <location>
        <position position="59"/>
    </location>
    <ligand>
        <name>substrate</name>
    </ligand>
</feature>
<keyword evidence="2 3" id="KW-0520">NAD</keyword>
<proteinExistence type="inferred from homology"/>
<dbReference type="PATRIC" id="fig|1581420.6.peg.1413"/>
<comment type="cofactor">
    <cofactor evidence="3">
        <name>Zn(2+)</name>
        <dbReference type="ChEBI" id="CHEBI:29105"/>
    </cofactor>
    <text evidence="3">Binds 1 zinc ion per subunit.</text>
</comment>
<comment type="domain">
    <text evidence="3">2 residues (Tyr-56 and Arg-59) present in a large hydrophobic pocket are probably involved in substrate specificity. They are important for desuccinylation activity, but dispensable for deacetylation activity.</text>
</comment>
<dbReference type="Pfam" id="PF02146">
    <property type="entry name" value="SIR2"/>
    <property type="match status" value="1"/>
</dbReference>
<evidence type="ECO:0000313" key="7">
    <source>
        <dbReference type="Proteomes" id="UP000053464"/>
    </source>
</evidence>
<feature type="binding site" evidence="3">
    <location>
        <begin position="12"/>
        <end position="31"/>
    </location>
    <ligand>
        <name>NAD(+)</name>
        <dbReference type="ChEBI" id="CHEBI:57540"/>
    </ligand>
</feature>
<dbReference type="OrthoDB" id="9800582at2"/>
<dbReference type="EC" id="2.3.1.286" evidence="3"/>
<comment type="catalytic activity">
    <reaction evidence="3">
        <text>N(6)-succinyl-L-lysyl-[protein] + NAD(+) + H2O = 2''-O-succinyl-ADP-D-ribose + nicotinamide + L-lysyl-[protein]</text>
        <dbReference type="Rhea" id="RHEA:47668"/>
        <dbReference type="Rhea" id="RHEA-COMP:9752"/>
        <dbReference type="Rhea" id="RHEA-COMP:11877"/>
        <dbReference type="ChEBI" id="CHEBI:15377"/>
        <dbReference type="ChEBI" id="CHEBI:17154"/>
        <dbReference type="ChEBI" id="CHEBI:29969"/>
        <dbReference type="ChEBI" id="CHEBI:57540"/>
        <dbReference type="ChEBI" id="CHEBI:87830"/>
        <dbReference type="ChEBI" id="CHEBI:87832"/>
    </reaction>
</comment>
<dbReference type="HAMAP" id="MF_01121">
    <property type="entry name" value="Sirtuin_ClassIII"/>
    <property type="match status" value="1"/>
</dbReference>
<dbReference type="PANTHER" id="PTHR11085">
    <property type="entry name" value="NAD-DEPENDENT PROTEIN DEACYLASE SIRTUIN-5, MITOCHONDRIAL-RELATED"/>
    <property type="match status" value="1"/>
</dbReference>
<feature type="binding site" evidence="4">
    <location>
        <position position="140"/>
    </location>
    <ligand>
        <name>Zn(2+)</name>
        <dbReference type="ChEBI" id="CHEBI:29105"/>
    </ligand>
</feature>
<dbReference type="PROSITE" id="PS50305">
    <property type="entry name" value="SIRTUIN"/>
    <property type="match status" value="1"/>
</dbReference>
<dbReference type="InterPro" id="IPR050134">
    <property type="entry name" value="NAD-dep_sirtuin_deacylases"/>
</dbReference>
<keyword evidence="7" id="KW-1185">Reference proteome</keyword>
<dbReference type="SUPFAM" id="SSF52467">
    <property type="entry name" value="DHS-like NAD/FAD-binding domain"/>
    <property type="match status" value="1"/>
</dbReference>
<feature type="binding site" evidence="3">
    <location>
        <position position="56"/>
    </location>
    <ligand>
        <name>substrate</name>
    </ligand>
</feature>
<evidence type="ECO:0000256" key="3">
    <source>
        <dbReference type="HAMAP-Rule" id="MF_01121"/>
    </source>
</evidence>
<dbReference type="InterPro" id="IPR029035">
    <property type="entry name" value="DHS-like_NAD/FAD-binding_dom"/>
</dbReference>
<keyword evidence="3 4" id="KW-0479">Metal-binding</keyword>
<feature type="domain" description="Deacetylase sirtuin-type" evidence="5">
    <location>
        <begin position="1"/>
        <end position="234"/>
    </location>
</feature>
<keyword evidence="1" id="KW-0808">Transferase</keyword>
<dbReference type="GO" id="GO:0036054">
    <property type="term" value="F:protein-malonyllysine demalonylase activity"/>
    <property type="evidence" value="ECO:0007669"/>
    <property type="project" value="InterPro"/>
</dbReference>
<dbReference type="GO" id="GO:0036055">
    <property type="term" value="F:protein-succinyllysine desuccinylase activity"/>
    <property type="evidence" value="ECO:0007669"/>
    <property type="project" value="UniProtKB-UniRule"/>
</dbReference>
<evidence type="ECO:0000256" key="4">
    <source>
        <dbReference type="PROSITE-ProRule" id="PRU00236"/>
    </source>
</evidence>
<keyword evidence="3" id="KW-0963">Cytoplasm</keyword>
<evidence type="ECO:0000259" key="5">
    <source>
        <dbReference type="PROSITE" id="PS50305"/>
    </source>
</evidence>
<gene>
    <name evidence="3" type="primary">cobB</name>
    <name evidence="6" type="ORF">AAW00_06945</name>
</gene>
<feature type="active site" description="Proton acceptor" evidence="3 4">
    <location>
        <position position="109"/>
    </location>
</feature>
<dbReference type="Gene3D" id="3.40.50.1220">
    <property type="entry name" value="TPP-binding domain"/>
    <property type="match status" value="1"/>
</dbReference>
<comment type="function">
    <text evidence="3">NAD-dependent lysine deacetylase and desuccinylase that specifically removes acetyl and succinyl groups on target proteins. Modulates the activities of several proteins which are inactive in their acylated form.</text>
</comment>
<organism evidence="6 7">
    <name type="scientific">Aurantiacibacter luteus</name>
    <dbReference type="NCBI Taxonomy" id="1581420"/>
    <lineage>
        <taxon>Bacteria</taxon>
        <taxon>Pseudomonadati</taxon>
        <taxon>Pseudomonadota</taxon>
        <taxon>Alphaproteobacteria</taxon>
        <taxon>Sphingomonadales</taxon>
        <taxon>Erythrobacteraceae</taxon>
        <taxon>Aurantiacibacter</taxon>
    </lineage>
</organism>
<reference evidence="6 7" key="1">
    <citation type="submission" date="2015-04" db="EMBL/GenBank/DDBJ databases">
        <title>The draft genome sequence of Erythrobacter luteus KA37.</title>
        <authorList>
            <person name="Zhuang L."/>
            <person name="Liu Y."/>
            <person name="Shao Z."/>
        </authorList>
    </citation>
    <scope>NUCLEOTIDE SEQUENCE [LARGE SCALE GENOMIC DNA]</scope>
    <source>
        <strain evidence="6 7">KA37</strain>
    </source>
</reference>
<dbReference type="GO" id="GO:0070403">
    <property type="term" value="F:NAD+ binding"/>
    <property type="evidence" value="ECO:0007669"/>
    <property type="project" value="UniProtKB-UniRule"/>
</dbReference>
<feature type="binding site" evidence="3">
    <location>
        <begin position="201"/>
        <end position="203"/>
    </location>
    <ligand>
        <name>NAD(+)</name>
        <dbReference type="ChEBI" id="CHEBI:57540"/>
    </ligand>
</feature>
<name>A0A0G9MVS1_9SPHN</name>
<evidence type="ECO:0000313" key="6">
    <source>
        <dbReference type="EMBL" id="KLE34810.1"/>
    </source>
</evidence>
<dbReference type="RefSeq" id="WP_047004467.1">
    <property type="nucleotide sequence ID" value="NZ_LBHB01000002.1"/>
</dbReference>
<dbReference type="CDD" id="cd01412">
    <property type="entry name" value="SIRT5_Af1_CobB"/>
    <property type="match status" value="1"/>
</dbReference>
<accession>A0A0G9MVS1</accession>
<comment type="catalytic activity">
    <reaction evidence="3">
        <text>N(6)-acetyl-L-lysyl-[protein] + NAD(+) + H2O = 2''-O-acetyl-ADP-D-ribose + nicotinamide + L-lysyl-[protein]</text>
        <dbReference type="Rhea" id="RHEA:43636"/>
        <dbReference type="Rhea" id="RHEA-COMP:9752"/>
        <dbReference type="Rhea" id="RHEA-COMP:10731"/>
        <dbReference type="ChEBI" id="CHEBI:15377"/>
        <dbReference type="ChEBI" id="CHEBI:17154"/>
        <dbReference type="ChEBI" id="CHEBI:29969"/>
        <dbReference type="ChEBI" id="CHEBI:57540"/>
        <dbReference type="ChEBI" id="CHEBI:61930"/>
        <dbReference type="ChEBI" id="CHEBI:83767"/>
        <dbReference type="EC" id="2.3.1.286"/>
    </reaction>
</comment>
<dbReference type="GO" id="GO:0017136">
    <property type="term" value="F:histone deacetylase activity, NAD-dependent"/>
    <property type="evidence" value="ECO:0007669"/>
    <property type="project" value="TreeGrafter"/>
</dbReference>
<sequence>MSAIRNIVILTGAGISAESGIRTFRADDGLWEDHPVEQVATPEGFARDPGLVQRFYDQRRADIRAARPNAAHLALGRLDEAWGGNLLIVTQNIDDLHERGHARRVLHMHGEGLSAWCTACDMRHRWEGTLRDGPACPACCEKALRPDIVWFGEMPYQMERIYTAIAAADLFVSIGTSGAVYPAAGFVEQARRSGARTLELNLERSLGSMMFDETRLGPASELVPAFVVDLLRAP</sequence>
<feature type="binding site" evidence="3 4">
    <location>
        <position position="120"/>
    </location>
    <ligand>
        <name>Zn(2+)</name>
        <dbReference type="ChEBI" id="CHEBI:29105"/>
    </ligand>
</feature>
<dbReference type="Proteomes" id="UP000053464">
    <property type="component" value="Unassembled WGS sequence"/>
</dbReference>
<dbReference type="GO" id="GO:0005737">
    <property type="term" value="C:cytoplasm"/>
    <property type="evidence" value="ECO:0007669"/>
    <property type="project" value="UniProtKB-SubCell"/>
</dbReference>
<dbReference type="AlphaFoldDB" id="A0A0G9MVS1"/>
<feature type="binding site" evidence="3">
    <location>
        <position position="139"/>
    </location>
    <ligand>
        <name>Zn(2+)</name>
        <dbReference type="ChEBI" id="CHEBI:29105"/>
    </ligand>
</feature>
<comment type="similarity">
    <text evidence="3">Belongs to the sirtuin family. Class III subfamily.</text>
</comment>
<dbReference type="STRING" id="1581420.AAW00_06945"/>
<feature type="binding site" evidence="3">
    <location>
        <begin position="175"/>
        <end position="177"/>
    </location>
    <ligand>
        <name>NAD(+)</name>
        <dbReference type="ChEBI" id="CHEBI:57540"/>
    </ligand>
</feature>
<dbReference type="Gene3D" id="3.30.1600.10">
    <property type="entry name" value="SIR2/SIRT2 'Small Domain"/>
    <property type="match status" value="1"/>
</dbReference>
<dbReference type="GO" id="GO:0008270">
    <property type="term" value="F:zinc ion binding"/>
    <property type="evidence" value="ECO:0007669"/>
    <property type="project" value="UniProtKB-UniRule"/>
</dbReference>
<feature type="binding site" evidence="3 4">
    <location>
        <position position="136"/>
    </location>
    <ligand>
        <name>Zn(2+)</name>
        <dbReference type="ChEBI" id="CHEBI:29105"/>
    </ligand>
</feature>
<dbReference type="InterPro" id="IPR003000">
    <property type="entry name" value="Sirtuin"/>
</dbReference>